<organism evidence="1 2">
    <name type="scientific">Brucella pseudogrignonensis</name>
    <dbReference type="NCBI Taxonomy" id="419475"/>
    <lineage>
        <taxon>Bacteria</taxon>
        <taxon>Pseudomonadati</taxon>
        <taxon>Pseudomonadota</taxon>
        <taxon>Alphaproteobacteria</taxon>
        <taxon>Hyphomicrobiales</taxon>
        <taxon>Brucellaceae</taxon>
        <taxon>Brucella/Ochrobactrum group</taxon>
        <taxon>Brucella</taxon>
    </lineage>
</organism>
<name>A0A256GTX7_9HYPH</name>
<evidence type="ECO:0000313" key="1">
    <source>
        <dbReference type="EMBL" id="OYR30206.1"/>
    </source>
</evidence>
<sequence length="41" mass="4841">MAPIRAHTTTNFTFITYRLGSFFMGLRWSWGQQSRLNYDPA</sequence>
<proteinExistence type="predicted"/>
<evidence type="ECO:0000313" key="2">
    <source>
        <dbReference type="Proteomes" id="UP000216188"/>
    </source>
</evidence>
<dbReference type="Proteomes" id="UP000216188">
    <property type="component" value="Unassembled WGS sequence"/>
</dbReference>
<reference evidence="1 2" key="1">
    <citation type="submission" date="2017-07" db="EMBL/GenBank/DDBJ databases">
        <title>Phylogenetic study on the rhizospheric bacterium Ochrobactrum sp. A44.</title>
        <authorList>
            <person name="Krzyzanowska D.M."/>
            <person name="Ossowicki A."/>
            <person name="Rajewska M."/>
            <person name="Maciag T."/>
            <person name="Kaczynski Z."/>
            <person name="Czerwicka M."/>
            <person name="Jafra S."/>
        </authorList>
    </citation>
    <scope>NUCLEOTIDE SEQUENCE [LARGE SCALE GENOMIC DNA]</scope>
    <source>
        <strain evidence="1 2">CCUG 30717</strain>
    </source>
</reference>
<dbReference type="AlphaFoldDB" id="A0A256GTX7"/>
<keyword evidence="2" id="KW-1185">Reference proteome</keyword>
<protein>
    <submittedName>
        <fullName evidence="1">Uncharacterized protein</fullName>
    </submittedName>
</protein>
<dbReference type="EMBL" id="NNRM01000006">
    <property type="protein sequence ID" value="OYR30206.1"/>
    <property type="molecule type" value="Genomic_DNA"/>
</dbReference>
<gene>
    <name evidence="1" type="ORF">CEV34_0470</name>
</gene>
<accession>A0A256GTX7</accession>
<comment type="caution">
    <text evidence="1">The sequence shown here is derived from an EMBL/GenBank/DDBJ whole genome shotgun (WGS) entry which is preliminary data.</text>
</comment>